<dbReference type="EMBL" id="CAMGYJ010000002">
    <property type="protein sequence ID" value="CAI0377699.1"/>
    <property type="molecule type" value="Genomic_DNA"/>
</dbReference>
<dbReference type="AlphaFoldDB" id="A0AAV0GXH8"/>
<reference evidence="3" key="1">
    <citation type="submission" date="2022-08" db="EMBL/GenBank/DDBJ databases">
        <authorList>
            <person name="Gutierrez-Valencia J."/>
        </authorList>
    </citation>
    <scope>NUCLEOTIDE SEQUENCE</scope>
</reference>
<gene>
    <name evidence="3" type="ORF">LITE_LOCUS1568</name>
</gene>
<proteinExistence type="predicted"/>
<sequence>MGIKAVSFLLLAFVIFAFAESSKPLDAALHDNNSHMIATATATTRKLLLSPAGTQVRPTSYQECGTYGYCCLYDPVYNYCPKCCRRPPTEDTSSPEINGTTAAKKSDKQETAPSSATDKPTEPKN</sequence>
<evidence type="ECO:0000313" key="4">
    <source>
        <dbReference type="Proteomes" id="UP001154282"/>
    </source>
</evidence>
<feature type="chain" id="PRO_5043762619" evidence="2">
    <location>
        <begin position="22"/>
        <end position="125"/>
    </location>
</feature>
<keyword evidence="4" id="KW-1185">Reference proteome</keyword>
<comment type="caution">
    <text evidence="3">The sequence shown here is derived from an EMBL/GenBank/DDBJ whole genome shotgun (WGS) entry which is preliminary data.</text>
</comment>
<dbReference type="Proteomes" id="UP001154282">
    <property type="component" value="Unassembled WGS sequence"/>
</dbReference>
<feature type="signal peptide" evidence="2">
    <location>
        <begin position="1"/>
        <end position="21"/>
    </location>
</feature>
<feature type="region of interest" description="Disordered" evidence="1">
    <location>
        <begin position="87"/>
        <end position="125"/>
    </location>
</feature>
<organism evidence="3 4">
    <name type="scientific">Linum tenue</name>
    <dbReference type="NCBI Taxonomy" id="586396"/>
    <lineage>
        <taxon>Eukaryota</taxon>
        <taxon>Viridiplantae</taxon>
        <taxon>Streptophyta</taxon>
        <taxon>Embryophyta</taxon>
        <taxon>Tracheophyta</taxon>
        <taxon>Spermatophyta</taxon>
        <taxon>Magnoliopsida</taxon>
        <taxon>eudicotyledons</taxon>
        <taxon>Gunneridae</taxon>
        <taxon>Pentapetalae</taxon>
        <taxon>rosids</taxon>
        <taxon>fabids</taxon>
        <taxon>Malpighiales</taxon>
        <taxon>Linaceae</taxon>
        <taxon>Linum</taxon>
    </lineage>
</organism>
<evidence type="ECO:0000313" key="3">
    <source>
        <dbReference type="EMBL" id="CAI0377699.1"/>
    </source>
</evidence>
<keyword evidence="2" id="KW-0732">Signal</keyword>
<accession>A0AAV0GXH8</accession>
<feature type="compositionally biased region" description="Polar residues" evidence="1">
    <location>
        <begin position="90"/>
        <end position="103"/>
    </location>
</feature>
<name>A0AAV0GXH8_9ROSI</name>
<evidence type="ECO:0000256" key="1">
    <source>
        <dbReference type="SAM" id="MobiDB-lite"/>
    </source>
</evidence>
<protein>
    <submittedName>
        <fullName evidence="3">Uncharacterized protein</fullName>
    </submittedName>
</protein>
<evidence type="ECO:0000256" key="2">
    <source>
        <dbReference type="SAM" id="SignalP"/>
    </source>
</evidence>